<accession>A0A8U0HRZ6</accession>
<reference evidence="2 3" key="1">
    <citation type="submission" date="2022-04" db="EMBL/GenBank/DDBJ databases">
        <title>Diverse halophilic archaea isolated from saline environments.</title>
        <authorList>
            <person name="Cui H.-L."/>
        </authorList>
    </citation>
    <scope>NUCLEOTIDE SEQUENCE [LARGE SCALE GENOMIC DNA]</scope>
    <source>
        <strain evidence="2 3">XZYJT49</strain>
    </source>
</reference>
<protein>
    <submittedName>
        <fullName evidence="2">Uncharacterized protein</fullName>
    </submittedName>
</protein>
<dbReference type="GeneID" id="72186429"/>
<dbReference type="RefSeq" id="WP_248649792.1">
    <property type="nucleotide sequence ID" value="NZ_CP096659.1"/>
</dbReference>
<evidence type="ECO:0000313" key="2">
    <source>
        <dbReference type="EMBL" id="UPV73740.1"/>
    </source>
</evidence>
<dbReference type="EMBL" id="CP096659">
    <property type="protein sequence ID" value="UPV73740.1"/>
    <property type="molecule type" value="Genomic_DNA"/>
</dbReference>
<dbReference type="KEGG" id="halx:M0R89_14480"/>
<evidence type="ECO:0000256" key="1">
    <source>
        <dbReference type="SAM" id="MobiDB-lite"/>
    </source>
</evidence>
<keyword evidence="3" id="KW-1185">Reference proteome</keyword>
<dbReference type="InterPro" id="IPR006311">
    <property type="entry name" value="TAT_signal"/>
</dbReference>
<feature type="region of interest" description="Disordered" evidence="1">
    <location>
        <begin position="159"/>
        <end position="184"/>
    </location>
</feature>
<dbReference type="AlphaFoldDB" id="A0A8U0HRZ6"/>
<name>A0A8U0HRZ6_9EURY</name>
<dbReference type="Proteomes" id="UP000830729">
    <property type="component" value="Chromosome"/>
</dbReference>
<dbReference type="PROSITE" id="PS51318">
    <property type="entry name" value="TAT"/>
    <property type="match status" value="1"/>
</dbReference>
<proteinExistence type="predicted"/>
<evidence type="ECO:0000313" key="3">
    <source>
        <dbReference type="Proteomes" id="UP000830729"/>
    </source>
</evidence>
<gene>
    <name evidence="2" type="ORF">M0R89_14480</name>
</gene>
<sequence>MTRLPTNRVERIGRRTFLKTGTAVAVGSVVTGNAGADEGSSVSNFHPGDSVAVGDGTVTAYATTGSTNAVTTVGVHIDGAALNAFDDEEVATPLALPSETVAGEDIDRHQFSFAKFEYLPTGHWPEGVYDVPHLDVEFHMLDRPTVEGIESGPANYAIPEPQLPEGHVRPPAVDTDDDGEPDAPLVEAERGEPIGNPNAPEFEEGGQFTHTHVYGAYDPDGDGVGRLTLFEPMIAVEFAAGVDAVVTAELRTPAEFFTADEYPTAYALQPTGDGGVYLYLDDFEAFSGPSE</sequence>
<organism evidence="2 3">
    <name type="scientific">Halorussus limi</name>
    <dbReference type="NCBI Taxonomy" id="2938695"/>
    <lineage>
        <taxon>Archaea</taxon>
        <taxon>Methanobacteriati</taxon>
        <taxon>Methanobacteriota</taxon>
        <taxon>Stenosarchaea group</taxon>
        <taxon>Halobacteria</taxon>
        <taxon>Halobacteriales</taxon>
        <taxon>Haladaptataceae</taxon>
        <taxon>Halorussus</taxon>
    </lineage>
</organism>